<evidence type="ECO:0000313" key="8">
    <source>
        <dbReference type="Proteomes" id="UP001303889"/>
    </source>
</evidence>
<gene>
    <name evidence="7" type="ORF">C8A05DRAFT_20610</name>
</gene>
<comment type="caution">
    <text evidence="7">The sequence shown here is derived from an EMBL/GenBank/DDBJ whole genome shotgun (WGS) entry which is preliminary data.</text>
</comment>
<keyword evidence="8" id="KW-1185">Reference proteome</keyword>
<dbReference type="PROSITE" id="PS51782">
    <property type="entry name" value="LYSM"/>
    <property type="match status" value="2"/>
</dbReference>
<dbReference type="InterPro" id="IPR036779">
    <property type="entry name" value="LysM_dom_sf"/>
</dbReference>
<dbReference type="PANTHER" id="PTHR34997">
    <property type="entry name" value="AM15"/>
    <property type="match status" value="1"/>
</dbReference>
<accession>A0AAN6RMG5</accession>
<sequence>TTTKTTTTGMSQTVGTNGIATPLPTQSGMVGNCNKFVLVNPGDTCNGVAFFNGPVSTEEFVVWNGGVGGMACTSLQAGTYACIGVTSPVSVTPSPTAVVGANGVATPIPTQAGMVANCNKFVKINPGDTCNGVAFFNGPISTENFVLWNTGVGGMACTNLQAGTFGCIGVIAPATPTASVGPNGVTTPLPIQTGMVTNCKKFVKVNPGDTCNIVAFYNGPISTENFVLWNGGVGGMTCNNLQANTLCVHRGMIADEVCLGRWMR</sequence>
<dbReference type="Pfam" id="PF01476">
    <property type="entry name" value="LysM"/>
    <property type="match status" value="1"/>
</dbReference>
<dbReference type="AlphaFoldDB" id="A0AAN6RMG5"/>
<keyword evidence="3" id="KW-0843">Virulence</keyword>
<organism evidence="7 8">
    <name type="scientific">Staphylotrichum tortipilum</name>
    <dbReference type="NCBI Taxonomy" id="2831512"/>
    <lineage>
        <taxon>Eukaryota</taxon>
        <taxon>Fungi</taxon>
        <taxon>Dikarya</taxon>
        <taxon>Ascomycota</taxon>
        <taxon>Pezizomycotina</taxon>
        <taxon>Sordariomycetes</taxon>
        <taxon>Sordariomycetidae</taxon>
        <taxon>Sordariales</taxon>
        <taxon>Chaetomiaceae</taxon>
        <taxon>Staphylotrichum</taxon>
    </lineage>
</organism>
<feature type="region of interest" description="Disordered" evidence="5">
    <location>
        <begin position="1"/>
        <end position="20"/>
    </location>
</feature>
<dbReference type="InterPro" id="IPR018392">
    <property type="entry name" value="LysM"/>
</dbReference>
<keyword evidence="1" id="KW-0147">Chitin-binding</keyword>
<protein>
    <submittedName>
        <fullName evidence="7">Carbohydrate-binding module family 50 protein</fullName>
    </submittedName>
</protein>
<dbReference type="EMBL" id="MU856693">
    <property type="protein sequence ID" value="KAK3896405.1"/>
    <property type="molecule type" value="Genomic_DNA"/>
</dbReference>
<dbReference type="PANTHER" id="PTHR34997:SF2">
    <property type="entry name" value="LYSM DOMAIN-CONTAINING PROTEIN-RELATED"/>
    <property type="match status" value="1"/>
</dbReference>
<proteinExistence type="inferred from homology"/>
<evidence type="ECO:0000256" key="4">
    <source>
        <dbReference type="ARBA" id="ARBA00044955"/>
    </source>
</evidence>
<evidence type="ECO:0000313" key="7">
    <source>
        <dbReference type="EMBL" id="KAK3896405.1"/>
    </source>
</evidence>
<keyword evidence="2" id="KW-0732">Signal</keyword>
<dbReference type="InterPro" id="IPR052210">
    <property type="entry name" value="LysM1-like"/>
</dbReference>
<evidence type="ECO:0000256" key="2">
    <source>
        <dbReference type="ARBA" id="ARBA00022729"/>
    </source>
</evidence>
<feature type="compositionally biased region" description="Polar residues" evidence="5">
    <location>
        <begin position="9"/>
        <end position="20"/>
    </location>
</feature>
<reference evidence="7" key="2">
    <citation type="submission" date="2023-05" db="EMBL/GenBank/DDBJ databases">
        <authorList>
            <consortium name="Lawrence Berkeley National Laboratory"/>
            <person name="Steindorff A."/>
            <person name="Hensen N."/>
            <person name="Bonometti L."/>
            <person name="Westerberg I."/>
            <person name="Brannstrom I.O."/>
            <person name="Guillou S."/>
            <person name="Cros-Aarteil S."/>
            <person name="Calhoun S."/>
            <person name="Haridas S."/>
            <person name="Kuo A."/>
            <person name="Mondo S."/>
            <person name="Pangilinan J."/>
            <person name="Riley R."/>
            <person name="Labutti K."/>
            <person name="Andreopoulos B."/>
            <person name="Lipzen A."/>
            <person name="Chen C."/>
            <person name="Yanf M."/>
            <person name="Daum C."/>
            <person name="Ng V."/>
            <person name="Clum A."/>
            <person name="Ohm R."/>
            <person name="Martin F."/>
            <person name="Silar P."/>
            <person name="Natvig D."/>
            <person name="Lalanne C."/>
            <person name="Gautier V."/>
            <person name="Ament-Velasquez S.L."/>
            <person name="Kruys A."/>
            <person name="Hutchinson M.I."/>
            <person name="Powell A.J."/>
            <person name="Barry K."/>
            <person name="Miller A.N."/>
            <person name="Grigoriev I.V."/>
            <person name="Debuchy R."/>
            <person name="Gladieux P."/>
            <person name="Thoren M.H."/>
            <person name="Johannesson H."/>
        </authorList>
    </citation>
    <scope>NUCLEOTIDE SEQUENCE</scope>
    <source>
        <strain evidence="7">CBS 103.79</strain>
    </source>
</reference>
<evidence type="ECO:0000256" key="5">
    <source>
        <dbReference type="SAM" id="MobiDB-lite"/>
    </source>
</evidence>
<dbReference type="Proteomes" id="UP001303889">
    <property type="component" value="Unassembled WGS sequence"/>
</dbReference>
<evidence type="ECO:0000259" key="6">
    <source>
        <dbReference type="PROSITE" id="PS51782"/>
    </source>
</evidence>
<comment type="similarity">
    <text evidence="4">Belongs to the secreted LysM effector family.</text>
</comment>
<feature type="domain" description="LysM" evidence="6">
    <location>
        <begin position="120"/>
        <end position="168"/>
    </location>
</feature>
<evidence type="ECO:0000256" key="3">
    <source>
        <dbReference type="ARBA" id="ARBA00023026"/>
    </source>
</evidence>
<dbReference type="Gene3D" id="3.10.350.10">
    <property type="entry name" value="LysM domain"/>
    <property type="match status" value="3"/>
</dbReference>
<feature type="non-terminal residue" evidence="7">
    <location>
        <position position="1"/>
    </location>
</feature>
<feature type="domain" description="LysM" evidence="6">
    <location>
        <begin position="35"/>
        <end position="83"/>
    </location>
</feature>
<reference evidence="7" key="1">
    <citation type="journal article" date="2023" name="Mol. Phylogenet. Evol.">
        <title>Genome-scale phylogeny and comparative genomics of the fungal order Sordariales.</title>
        <authorList>
            <person name="Hensen N."/>
            <person name="Bonometti L."/>
            <person name="Westerberg I."/>
            <person name="Brannstrom I.O."/>
            <person name="Guillou S."/>
            <person name="Cros-Aarteil S."/>
            <person name="Calhoun S."/>
            <person name="Haridas S."/>
            <person name="Kuo A."/>
            <person name="Mondo S."/>
            <person name="Pangilinan J."/>
            <person name="Riley R."/>
            <person name="LaButti K."/>
            <person name="Andreopoulos B."/>
            <person name="Lipzen A."/>
            <person name="Chen C."/>
            <person name="Yan M."/>
            <person name="Daum C."/>
            <person name="Ng V."/>
            <person name="Clum A."/>
            <person name="Steindorff A."/>
            <person name="Ohm R.A."/>
            <person name="Martin F."/>
            <person name="Silar P."/>
            <person name="Natvig D.O."/>
            <person name="Lalanne C."/>
            <person name="Gautier V."/>
            <person name="Ament-Velasquez S.L."/>
            <person name="Kruys A."/>
            <person name="Hutchinson M.I."/>
            <person name="Powell A.J."/>
            <person name="Barry K."/>
            <person name="Miller A.N."/>
            <person name="Grigoriev I.V."/>
            <person name="Debuchy R."/>
            <person name="Gladieux P."/>
            <person name="Hiltunen Thoren M."/>
            <person name="Johannesson H."/>
        </authorList>
    </citation>
    <scope>NUCLEOTIDE SEQUENCE</scope>
    <source>
        <strain evidence="7">CBS 103.79</strain>
    </source>
</reference>
<evidence type="ECO:0000256" key="1">
    <source>
        <dbReference type="ARBA" id="ARBA00022669"/>
    </source>
</evidence>
<name>A0AAN6RMG5_9PEZI</name>
<dbReference type="GO" id="GO:0008061">
    <property type="term" value="F:chitin binding"/>
    <property type="evidence" value="ECO:0007669"/>
    <property type="project" value="UniProtKB-KW"/>
</dbReference>